<sequence length="945" mass="101204">MAYQINLTGQEIDERLQNIGTAEDVAAADGTLYARISKNADDIDELRDAVGHIDSAQTATDKTVTQHTADISTLQTALKTKANLVLGKVSVNELPVATSLGDPNNGTIPSTFAVSKAISDKIVGLLNWQGVKDTTDEIKDIALAKKGDVWHSNEDGSEWVCTEDIFTADHSVWEELGTPIDLSGYYTKNEVDKKVRIDALDNGDASASFVAGRNLKVNGWEFYWKDVWEESEPSAIKHIESAGVNAAINEIKGTGADVSAFTFPTTKDEFIAYLKTITFDFSNQPNQVSGYGSITYGIMNKNAGTTTIVEGMYNDISNKMHRSHIEGQHMTIPDVEYAVSCHVEGQDCDIVGYASICHLEGNNSAVVHSMGKNVGFFEEAVGCHVEGGGGVVGGAYSHVEGDGCAALNTGAHCEGKGYYKNSVTDWKKRTAKDNDYLKDLWKKILFGKTDTSGYTYKFSAAIGVASHVEGTGNIAPKASVTLEGLDTGTTASFVNGANHAEGAGNLAGAAASHAEGIRNEIGHNAYASHAEGIKNTTQNRAEHASGQYNKSSKATDTFGDAGNTLFSVGCGTSDTDRKNAFEVMQDGTCKYYDVATGEQIDVGVAKELSTPFNLAIGSTTKKVDGKSAVTFTAEEITDKFNGPLIQKLTTASTEADIRKAFTDNGTVKFPTPGSIISKLDGGNKGIVVSLSEPDATTLGRSIVVYYGDGTYTIVVKNDFTKVLVPWRKDSSLRDLYISAGAKYNETTGFYELNGLTDITEEQMRVIYKYAGTPQVKAAFAYSKARTNLPMPGMYNGSLYDQMFFNCSALEIVNLGYRQAPAMLTSNIIEVLGGTPFVGCRKLHTIYGILISYNPSFNWSGIFDDCTALKEVRIKQLQTSIPLSASLNLSKESVLYMITNANPPSGAAAGSIAITLHPTAYARLKDDADIVAALEAKGGIVTLVSA</sequence>
<reference evidence="1" key="1">
    <citation type="journal article" date="2021" name="Proc. Natl. Acad. Sci. U.S.A.">
        <title>A Catalog of Tens of Thousands of Viruses from Human Metagenomes Reveals Hidden Associations with Chronic Diseases.</title>
        <authorList>
            <person name="Tisza M.J."/>
            <person name="Buck C.B."/>
        </authorList>
    </citation>
    <scope>NUCLEOTIDE SEQUENCE</scope>
    <source>
        <strain evidence="1">CtCeQ13</strain>
    </source>
</reference>
<dbReference type="InterPro" id="IPR032675">
    <property type="entry name" value="LRR_dom_sf"/>
</dbReference>
<proteinExistence type="predicted"/>
<organism evidence="1">
    <name type="scientific">Siphoviridae sp. ctCeQ13</name>
    <dbReference type="NCBI Taxonomy" id="2825380"/>
    <lineage>
        <taxon>Viruses</taxon>
        <taxon>Duplodnaviria</taxon>
        <taxon>Heunggongvirae</taxon>
        <taxon>Uroviricota</taxon>
        <taxon>Caudoviricetes</taxon>
    </lineage>
</organism>
<evidence type="ECO:0000313" key="1">
    <source>
        <dbReference type="EMBL" id="DAE04002.1"/>
    </source>
</evidence>
<dbReference type="EMBL" id="BK015381">
    <property type="protein sequence ID" value="DAE04002.1"/>
    <property type="molecule type" value="Genomic_DNA"/>
</dbReference>
<name>A0A8S5PAK3_9CAUD</name>
<accession>A0A8S5PAK3</accession>
<protein>
    <submittedName>
        <fullName evidence="1">Uncharacterized protein</fullName>
    </submittedName>
</protein>
<dbReference type="Gene3D" id="3.80.10.10">
    <property type="entry name" value="Ribonuclease Inhibitor"/>
    <property type="match status" value="1"/>
</dbReference>